<keyword evidence="2" id="KW-0067">ATP-binding</keyword>
<sequence>MSEDLLKRLELLHDRVAHLVEARSCEDPTAGDPLRGLVLSPAAVHHQLTRRIEPAPDDDAYGVALRNPDGRLLALAERFALSPLDLHILLVALAPDVNRRFEPLYGYLNDNVSRRRATVTLALELAGLQPDQTLARSRFHPSAPLITGSLLMMDDDPRRPLPGRALRVPERVVAYLLGDDTIDGSLIAAELITEHFPSAMSPFAERLSQLLVASAERPPVIYLHGSGTDLAAVALSAAGYPVLRTEPLDHELLPALIREARLRDAALLVGPLPADPARLVRTLESASVPVVMTGPAPYDPRWSSLGTPIPLEAPPPLHASPDVWRSELGPGADHLDVASTVAPYRLTPGQVRRAAHSALALATLDGRPLSSSHLQQAARRQSAPLLDRHARRLHPRVGWADLVLPPEPLAMLHELVQRAQYRDQVLGQWRMRTGGGRGHGLIALFAGESGTGKTMSAEVVAGELGMDLYVVDLSSIVDKYIGETEKNLERIFTEADRSDAVLLFDEADAVFGKRSEVKDSHDKHANMQSAYLLQRLEQFDGIALLTTNLRANIDEAFTRRLDLIVDFPFPDAVQRELLWRHSLANVPGAAELDLASVSSSFELSGGGIHSAAVTAAYLAAGRGDSAVQDDLFQGALREYRKSGRLTFSDNPH</sequence>
<dbReference type="SMART" id="SM00382">
    <property type="entry name" value="AAA"/>
    <property type="match status" value="1"/>
</dbReference>
<dbReference type="AlphaFoldDB" id="A0A9X1NB12"/>
<dbReference type="PANTHER" id="PTHR46411">
    <property type="entry name" value="FAMILY ATPASE, PUTATIVE-RELATED"/>
    <property type="match status" value="1"/>
</dbReference>
<keyword evidence="3" id="KW-1185">Reference proteome</keyword>
<gene>
    <name evidence="2" type="ORF">LR394_06525</name>
</gene>
<name>A0A9X1NB12_9ACTN</name>
<comment type="caution">
    <text evidence="2">The sequence shown here is derived from an EMBL/GenBank/DDBJ whole genome shotgun (WGS) entry which is preliminary data.</text>
</comment>
<dbReference type="GO" id="GO:0016887">
    <property type="term" value="F:ATP hydrolysis activity"/>
    <property type="evidence" value="ECO:0007669"/>
    <property type="project" value="InterPro"/>
</dbReference>
<dbReference type="RefSeq" id="WP_231439515.1">
    <property type="nucleotide sequence ID" value="NZ_JAJOMB010000003.1"/>
</dbReference>
<dbReference type="EMBL" id="JAJOMB010000003">
    <property type="protein sequence ID" value="MCD5310544.1"/>
    <property type="molecule type" value="Genomic_DNA"/>
</dbReference>
<dbReference type="Proteomes" id="UP001138997">
    <property type="component" value="Unassembled WGS sequence"/>
</dbReference>
<keyword evidence="2" id="KW-0547">Nucleotide-binding</keyword>
<dbReference type="InterPro" id="IPR003959">
    <property type="entry name" value="ATPase_AAA_core"/>
</dbReference>
<feature type="domain" description="AAA+ ATPase" evidence="1">
    <location>
        <begin position="439"/>
        <end position="571"/>
    </location>
</feature>
<proteinExistence type="predicted"/>
<dbReference type="InterPro" id="IPR054472">
    <property type="entry name" value="WHD"/>
</dbReference>
<protein>
    <submittedName>
        <fullName evidence="2">ATP-binding protein</fullName>
    </submittedName>
</protein>
<dbReference type="Pfam" id="PF00004">
    <property type="entry name" value="AAA"/>
    <property type="match status" value="1"/>
</dbReference>
<organism evidence="2 3">
    <name type="scientific">Kineosporia babensis</name>
    <dbReference type="NCBI Taxonomy" id="499548"/>
    <lineage>
        <taxon>Bacteria</taxon>
        <taxon>Bacillati</taxon>
        <taxon>Actinomycetota</taxon>
        <taxon>Actinomycetes</taxon>
        <taxon>Kineosporiales</taxon>
        <taxon>Kineosporiaceae</taxon>
        <taxon>Kineosporia</taxon>
    </lineage>
</organism>
<accession>A0A9X1NB12</accession>
<dbReference type="SUPFAM" id="SSF52540">
    <property type="entry name" value="P-loop containing nucleoside triphosphate hydrolases"/>
    <property type="match status" value="1"/>
</dbReference>
<dbReference type="Gene3D" id="3.40.50.300">
    <property type="entry name" value="P-loop containing nucleotide triphosphate hydrolases"/>
    <property type="match status" value="1"/>
</dbReference>
<dbReference type="Pfam" id="PF22977">
    <property type="entry name" value="WHD"/>
    <property type="match status" value="1"/>
</dbReference>
<evidence type="ECO:0000259" key="1">
    <source>
        <dbReference type="SMART" id="SM00382"/>
    </source>
</evidence>
<evidence type="ECO:0000313" key="2">
    <source>
        <dbReference type="EMBL" id="MCD5310544.1"/>
    </source>
</evidence>
<evidence type="ECO:0000313" key="3">
    <source>
        <dbReference type="Proteomes" id="UP001138997"/>
    </source>
</evidence>
<dbReference type="InterPro" id="IPR027417">
    <property type="entry name" value="P-loop_NTPase"/>
</dbReference>
<reference evidence="2" key="1">
    <citation type="submission" date="2021-11" db="EMBL/GenBank/DDBJ databases">
        <title>Streptomyces corallinus and Kineosporia corallina sp. nov., two new coral-derived marine actinobacteria.</title>
        <authorList>
            <person name="Buangrab K."/>
            <person name="Sutthacheep M."/>
            <person name="Yeemin T."/>
            <person name="Harunari E."/>
            <person name="Igarashi Y."/>
            <person name="Sripreechasak P."/>
            <person name="Kanchanasin P."/>
            <person name="Tanasupawat S."/>
            <person name="Phongsopitanun W."/>
        </authorList>
    </citation>
    <scope>NUCLEOTIDE SEQUENCE</scope>
    <source>
        <strain evidence="2">JCM 31032</strain>
    </source>
</reference>
<dbReference type="GO" id="GO:0005524">
    <property type="term" value="F:ATP binding"/>
    <property type="evidence" value="ECO:0007669"/>
    <property type="project" value="UniProtKB-KW"/>
</dbReference>
<dbReference type="PANTHER" id="PTHR46411:SF3">
    <property type="entry name" value="AAA+ ATPASE DOMAIN-CONTAINING PROTEIN"/>
    <property type="match status" value="1"/>
</dbReference>
<dbReference type="InterPro" id="IPR003593">
    <property type="entry name" value="AAA+_ATPase"/>
</dbReference>
<dbReference type="CDD" id="cd19481">
    <property type="entry name" value="RecA-like_protease"/>
    <property type="match status" value="1"/>
</dbReference>